<keyword evidence="5" id="KW-1133">Transmembrane helix</keyword>
<name>A0A922T661_9HYPH</name>
<sequence>MAGKQASSVPDLAAILTEQGRKPRGRKLKWTALALLLLGGAAGGYLYLQGDGQTYNYTTQPLQRGNLQVIVTATGSVQPTDQVDISSELSGTIRAVNVTYNSTVTSGEVLAELDTSKLQADLENARAQLASARANLMKAETDVASTKTTLDRLTALADRNVTSQQDLDAARYAQDSAIASQAVSEASVQSAEASLRLAEVNLAKAKIISPIDGVILTRGAEPGQTVASSLNAPVLFTIAGDLRRMELQVAVDEADVGQVQEGQSATFSVDAYPERSFPAKIQTVRFASETVSNVVTYKAILTVDNDDLLLRPGMTATADVVVQSVEDALLVPNAALRYSPPAASGSSSGSVLTRLFRAPRMGGNRQPAGDGTNRSVWVLRNGSPERVALQTGPSDGQSTVVRDGELQEGDLVITDATARNG</sequence>
<dbReference type="InterPro" id="IPR058792">
    <property type="entry name" value="Beta-barrel_RND_2"/>
</dbReference>
<feature type="domain" description="Multidrug resistance protein MdtA-like alpha-helical hairpin" evidence="6">
    <location>
        <begin position="128"/>
        <end position="203"/>
    </location>
</feature>
<dbReference type="AlphaFoldDB" id="A0A922T661"/>
<dbReference type="EMBL" id="JOKJ01000001">
    <property type="protein sequence ID" value="KEQ11070.1"/>
    <property type="molecule type" value="Genomic_DNA"/>
</dbReference>
<dbReference type="Gene3D" id="2.40.30.170">
    <property type="match status" value="1"/>
</dbReference>
<dbReference type="PANTHER" id="PTHR32347">
    <property type="entry name" value="EFFLUX SYSTEM COMPONENT YKNX-RELATED"/>
    <property type="match status" value="1"/>
</dbReference>
<dbReference type="InterPro" id="IPR058624">
    <property type="entry name" value="MdtA-like_HH"/>
</dbReference>
<feature type="transmembrane region" description="Helical" evidence="5">
    <location>
        <begin position="30"/>
        <end position="48"/>
    </location>
</feature>
<dbReference type="Proteomes" id="UP000052167">
    <property type="component" value="Unassembled WGS sequence"/>
</dbReference>
<evidence type="ECO:0000256" key="3">
    <source>
        <dbReference type="ARBA" id="ARBA00023054"/>
    </source>
</evidence>
<reference evidence="9 10" key="1">
    <citation type="submission" date="2014-06" db="EMBL/GenBank/DDBJ databases">
        <title>Rhizobium pelagicum/R2-400B4.</title>
        <authorList>
            <person name="Kimes N.E."/>
            <person name="Lopez-Perez M."/>
        </authorList>
    </citation>
    <scope>NUCLEOTIDE SEQUENCE [LARGE SCALE GENOMIC DNA]</scope>
    <source>
        <strain evidence="9 10">R2-400B4</strain>
    </source>
</reference>
<keyword evidence="5" id="KW-0812">Transmembrane</keyword>
<evidence type="ECO:0000256" key="4">
    <source>
        <dbReference type="SAM" id="Coils"/>
    </source>
</evidence>
<feature type="domain" description="CusB-like beta-barrel" evidence="8">
    <location>
        <begin position="247"/>
        <end position="320"/>
    </location>
</feature>
<dbReference type="Pfam" id="PF25954">
    <property type="entry name" value="Beta-barrel_RND_2"/>
    <property type="match status" value="1"/>
</dbReference>
<evidence type="ECO:0000259" key="8">
    <source>
        <dbReference type="Pfam" id="PF25954"/>
    </source>
</evidence>
<dbReference type="Gene3D" id="1.10.287.470">
    <property type="entry name" value="Helix hairpin bin"/>
    <property type="match status" value="1"/>
</dbReference>
<evidence type="ECO:0000259" key="7">
    <source>
        <dbReference type="Pfam" id="PF25917"/>
    </source>
</evidence>
<evidence type="ECO:0000256" key="1">
    <source>
        <dbReference type="ARBA" id="ARBA00004196"/>
    </source>
</evidence>
<proteinExistence type="inferred from homology"/>
<evidence type="ECO:0000259" key="6">
    <source>
        <dbReference type="Pfam" id="PF25876"/>
    </source>
</evidence>
<comment type="caution">
    <text evidence="9">The sequence shown here is derived from an EMBL/GenBank/DDBJ whole genome shotgun (WGS) entry which is preliminary data.</text>
</comment>
<evidence type="ECO:0000256" key="5">
    <source>
        <dbReference type="SAM" id="Phobius"/>
    </source>
</evidence>
<gene>
    <name evidence="9" type="ORF">GV68_01995</name>
</gene>
<dbReference type="Pfam" id="PF25917">
    <property type="entry name" value="BSH_RND"/>
    <property type="match status" value="1"/>
</dbReference>
<dbReference type="GO" id="GO:0016020">
    <property type="term" value="C:membrane"/>
    <property type="evidence" value="ECO:0007669"/>
    <property type="project" value="InterPro"/>
</dbReference>
<dbReference type="SUPFAM" id="SSF111369">
    <property type="entry name" value="HlyD-like secretion proteins"/>
    <property type="match status" value="1"/>
</dbReference>
<dbReference type="GO" id="GO:0030313">
    <property type="term" value="C:cell envelope"/>
    <property type="evidence" value="ECO:0007669"/>
    <property type="project" value="UniProtKB-SubCell"/>
</dbReference>
<accession>A0A922T661</accession>
<comment type="subcellular location">
    <subcellularLocation>
        <location evidence="1">Cell envelope</location>
    </subcellularLocation>
</comment>
<organism evidence="9 10">
    <name type="scientific">Pseudorhizobium pelagicum</name>
    <dbReference type="NCBI Taxonomy" id="1509405"/>
    <lineage>
        <taxon>Bacteria</taxon>
        <taxon>Pseudomonadati</taxon>
        <taxon>Pseudomonadota</taxon>
        <taxon>Alphaproteobacteria</taxon>
        <taxon>Hyphomicrobiales</taxon>
        <taxon>Rhizobiaceae</taxon>
        <taxon>Rhizobium/Agrobacterium group</taxon>
        <taxon>Pseudorhizobium</taxon>
    </lineage>
</organism>
<dbReference type="Gene3D" id="2.40.50.100">
    <property type="match status" value="1"/>
</dbReference>
<dbReference type="InterPro" id="IPR006143">
    <property type="entry name" value="RND_pump_MFP"/>
</dbReference>
<comment type="similarity">
    <text evidence="2">Belongs to the membrane fusion protein (MFP) (TC 8.A.1) family.</text>
</comment>
<dbReference type="Pfam" id="PF25876">
    <property type="entry name" value="HH_MFP_RND"/>
    <property type="match status" value="1"/>
</dbReference>
<dbReference type="FunFam" id="2.40.30.170:FF:000010">
    <property type="entry name" value="Efflux RND transporter periplasmic adaptor subunit"/>
    <property type="match status" value="1"/>
</dbReference>
<dbReference type="NCBIfam" id="TIGR01730">
    <property type="entry name" value="RND_mfp"/>
    <property type="match status" value="1"/>
</dbReference>
<dbReference type="InterPro" id="IPR058625">
    <property type="entry name" value="MdtA-like_BSH"/>
</dbReference>
<evidence type="ECO:0000313" key="10">
    <source>
        <dbReference type="Proteomes" id="UP000052167"/>
    </source>
</evidence>
<keyword evidence="10" id="KW-1185">Reference proteome</keyword>
<keyword evidence="3 4" id="KW-0175">Coiled coil</keyword>
<evidence type="ECO:0000256" key="2">
    <source>
        <dbReference type="ARBA" id="ARBA00009477"/>
    </source>
</evidence>
<dbReference type="GO" id="GO:0022857">
    <property type="term" value="F:transmembrane transporter activity"/>
    <property type="evidence" value="ECO:0007669"/>
    <property type="project" value="InterPro"/>
</dbReference>
<evidence type="ECO:0000313" key="9">
    <source>
        <dbReference type="EMBL" id="KEQ11070.1"/>
    </source>
</evidence>
<feature type="coiled-coil region" evidence="4">
    <location>
        <begin position="115"/>
        <end position="142"/>
    </location>
</feature>
<feature type="domain" description="Multidrug resistance protein MdtA-like barrel-sandwich hybrid" evidence="7">
    <location>
        <begin position="82"/>
        <end position="234"/>
    </location>
</feature>
<dbReference type="PANTHER" id="PTHR32347:SF14">
    <property type="entry name" value="EFFLUX SYSTEM COMPONENT YKNX-RELATED"/>
    <property type="match status" value="1"/>
</dbReference>
<protein>
    <submittedName>
        <fullName evidence="9">Hemolysin secretion protein D</fullName>
    </submittedName>
</protein>
<dbReference type="InterPro" id="IPR050465">
    <property type="entry name" value="UPF0194_transport"/>
</dbReference>
<keyword evidence="5" id="KW-0472">Membrane</keyword>